<keyword evidence="3 6" id="KW-0863">Zinc-finger</keyword>
<dbReference type="InterPro" id="IPR042163">
    <property type="entry name" value="PHF12"/>
</dbReference>
<dbReference type="Gene3D" id="3.30.40.10">
    <property type="entry name" value="Zinc/RING finger domain, C3HC4 (zinc finger)"/>
    <property type="match status" value="1"/>
</dbReference>
<gene>
    <name evidence="9" type="ORF">COCNU_06G020790</name>
</gene>
<dbReference type="PANTHER" id="PTHR46309">
    <property type="entry name" value="PHD FINGER PROTEIN 12"/>
    <property type="match status" value="1"/>
</dbReference>
<protein>
    <submittedName>
        <fullName evidence="9">Putative Increased DNA methylation 1</fullName>
    </submittedName>
</protein>
<keyword evidence="4" id="KW-0862">Zinc</keyword>
<evidence type="ECO:0000313" key="9">
    <source>
        <dbReference type="EMBL" id="KAG1348250.1"/>
    </source>
</evidence>
<evidence type="ECO:0000259" key="8">
    <source>
        <dbReference type="PROSITE" id="PS50016"/>
    </source>
</evidence>
<evidence type="ECO:0000256" key="2">
    <source>
        <dbReference type="ARBA" id="ARBA00022723"/>
    </source>
</evidence>
<accession>A0A8K0N444</accession>
<dbReference type="SMART" id="SM00249">
    <property type="entry name" value="PHD"/>
    <property type="match status" value="2"/>
</dbReference>
<dbReference type="InterPro" id="IPR013083">
    <property type="entry name" value="Znf_RING/FYVE/PHD"/>
</dbReference>
<organism evidence="9 10">
    <name type="scientific">Cocos nucifera</name>
    <name type="common">Coconut palm</name>
    <dbReference type="NCBI Taxonomy" id="13894"/>
    <lineage>
        <taxon>Eukaryota</taxon>
        <taxon>Viridiplantae</taxon>
        <taxon>Streptophyta</taxon>
        <taxon>Embryophyta</taxon>
        <taxon>Tracheophyta</taxon>
        <taxon>Spermatophyta</taxon>
        <taxon>Magnoliopsida</taxon>
        <taxon>Liliopsida</taxon>
        <taxon>Arecaceae</taxon>
        <taxon>Arecoideae</taxon>
        <taxon>Cocoseae</taxon>
        <taxon>Attaleinae</taxon>
        <taxon>Cocos</taxon>
    </lineage>
</organism>
<feature type="region of interest" description="Disordered" evidence="7">
    <location>
        <begin position="154"/>
        <end position="183"/>
    </location>
</feature>
<sequence length="903" mass="100881">MSSAEKERGIGKKGEGPSDAACGPKVIKKEKKKRRLILSDSESDEFLICPRQKIDHGADQNGDSSSVGKTKDMERMNQKDEILVHRKKAMTSSDAEKQREGAVSDTKRITDLALKKERREASASEIPPRKVKIDSLKRGRDKIEVMGHKKLKIDSSKCGNQRGGEISIGRSLGSKPTCPAGMEWDDMKQKQTLSNLIKSGKISKSEAENIRWKERLGCYTHRISKRKSGTAAADKRLEGGISLQKGVRIQGKGGVLRFLPSNKKVSGLEKVHNQRGGEERSKTLGSPGIAKLDMTMQPSLSGERKALRKSSSTDVPSKKQLNKRKVSSPEKDKVCEPKSEQHILSPQREPSSTDTSTQSSPSGERKVLDKSTSANAIGKIQLNKEKIPSSEKNKLYEPKSERKIVSLQRESENLNGSYSKTDLVVRGESRSSLKTPLPTSKNMSEASVGRNTAKQKIRDQIRKMLLNAGWRIDLRPRKNRKYEDAVYISPQGTGYWSITKAYEVFQDQLNCAHDDESKDILEKSSNLHSGSSPNFEGTSFQSPAITVKELSMLRRKVVNKRGHKVRLEESENRLGDSRNRKTKETSKMRDLNRPLKDKIAGLKGRKKSNCTSCIGVSTTHKHLRTGRNKQRGCALLARGANQETEVEIDDYVPYAWKRTVLSWMIDLGVVPENGKVKYMNKKKTRAKLQGWITREGIRCSCCSKILTVSKFELHAGSKLHQPYQNVYVEDSRLSLLQCQLNAWEKQDESERQGFYNVDFNDDDPNDDTCGICGDGGDLICCDGCPSTFHLDCLGIEMLPAGDWHCTNCSCRFCGLVSPAVQENNLPPCPLLLCAQCGKKYHQNCIPEADAISAGSNYSETSFCGESCRKDEISDTLLWDLMVPFKFDLALSLHYLHSEALRFV</sequence>
<dbReference type="Proteomes" id="UP000797356">
    <property type="component" value="Chromosome 6"/>
</dbReference>
<evidence type="ECO:0000256" key="1">
    <source>
        <dbReference type="ARBA" id="ARBA00004123"/>
    </source>
</evidence>
<feature type="compositionally biased region" description="Basic and acidic residues" evidence="7">
    <location>
        <begin position="94"/>
        <end position="130"/>
    </location>
</feature>
<dbReference type="Pfam" id="PF22970">
    <property type="entry name" value="DUF7028"/>
    <property type="match status" value="1"/>
</dbReference>
<dbReference type="OrthoDB" id="429143at2759"/>
<feature type="region of interest" description="Disordered" evidence="7">
    <location>
        <begin position="1"/>
        <end position="35"/>
    </location>
</feature>
<dbReference type="AlphaFoldDB" id="A0A8K0N444"/>
<dbReference type="InterPro" id="IPR032308">
    <property type="entry name" value="TDBD"/>
</dbReference>
<keyword evidence="2" id="KW-0479">Metal-binding</keyword>
<evidence type="ECO:0000313" key="10">
    <source>
        <dbReference type="Proteomes" id="UP000797356"/>
    </source>
</evidence>
<feature type="compositionally biased region" description="Basic and acidic residues" evidence="7">
    <location>
        <begin position="266"/>
        <end position="282"/>
    </location>
</feature>
<proteinExistence type="predicted"/>
<comment type="caution">
    <text evidence="9">The sequence shown here is derived from an EMBL/GenBank/DDBJ whole genome shotgun (WGS) entry which is preliminary data.</text>
</comment>
<dbReference type="PANTHER" id="PTHR46309:SF1">
    <property type="entry name" value="PHD FINGER PROTEIN 12"/>
    <property type="match status" value="1"/>
</dbReference>
<name>A0A8K0N444_COCNU</name>
<feature type="compositionally biased region" description="Basic and acidic residues" evidence="7">
    <location>
        <begin position="1"/>
        <end position="16"/>
    </location>
</feature>
<feature type="compositionally biased region" description="Polar residues" evidence="7">
    <location>
        <begin position="432"/>
        <end position="454"/>
    </location>
</feature>
<evidence type="ECO:0000256" key="6">
    <source>
        <dbReference type="PROSITE-ProRule" id="PRU00146"/>
    </source>
</evidence>
<evidence type="ECO:0000256" key="7">
    <source>
        <dbReference type="SAM" id="MobiDB-lite"/>
    </source>
</evidence>
<comment type="subcellular location">
    <subcellularLocation>
        <location evidence="1">Nucleus</location>
    </subcellularLocation>
</comment>
<dbReference type="GO" id="GO:0006357">
    <property type="term" value="P:regulation of transcription by RNA polymerase II"/>
    <property type="evidence" value="ECO:0007669"/>
    <property type="project" value="TreeGrafter"/>
</dbReference>
<feature type="compositionally biased region" description="Low complexity" evidence="7">
    <location>
        <begin position="350"/>
        <end position="362"/>
    </location>
</feature>
<feature type="compositionally biased region" description="Basic and acidic residues" evidence="7">
    <location>
        <begin position="327"/>
        <end position="341"/>
    </location>
</feature>
<dbReference type="GO" id="GO:0003714">
    <property type="term" value="F:transcription corepressor activity"/>
    <property type="evidence" value="ECO:0007669"/>
    <property type="project" value="InterPro"/>
</dbReference>
<reference evidence="9" key="2">
    <citation type="submission" date="2019-07" db="EMBL/GenBank/DDBJ databases">
        <authorList>
            <person name="Yang Y."/>
            <person name="Bocs S."/>
            <person name="Baudouin L."/>
        </authorList>
    </citation>
    <scope>NUCLEOTIDE SEQUENCE</scope>
    <source>
        <tissue evidence="9">Spear leaf of Hainan Tall coconut</tissue>
    </source>
</reference>
<feature type="domain" description="PHD-type" evidence="8">
    <location>
        <begin position="766"/>
        <end position="811"/>
    </location>
</feature>
<dbReference type="GO" id="GO:0008270">
    <property type="term" value="F:zinc ion binding"/>
    <property type="evidence" value="ECO:0007669"/>
    <property type="project" value="UniProtKB-KW"/>
</dbReference>
<evidence type="ECO:0000256" key="3">
    <source>
        <dbReference type="ARBA" id="ARBA00022771"/>
    </source>
</evidence>
<dbReference type="PROSITE" id="PS50016">
    <property type="entry name" value="ZF_PHD_2"/>
    <property type="match status" value="1"/>
</dbReference>
<dbReference type="Pfam" id="PF16135">
    <property type="entry name" value="TDBD"/>
    <property type="match status" value="1"/>
</dbReference>
<feature type="compositionally biased region" description="Basic residues" evidence="7">
    <location>
        <begin position="26"/>
        <end position="35"/>
    </location>
</feature>
<feature type="region of interest" description="Disordered" evidence="7">
    <location>
        <begin position="48"/>
        <end position="130"/>
    </location>
</feature>
<dbReference type="SUPFAM" id="SSF57903">
    <property type="entry name" value="FYVE/PHD zinc finger"/>
    <property type="match status" value="1"/>
</dbReference>
<evidence type="ECO:0000256" key="5">
    <source>
        <dbReference type="ARBA" id="ARBA00023242"/>
    </source>
</evidence>
<dbReference type="EMBL" id="CM017877">
    <property type="protein sequence ID" value="KAG1348250.1"/>
    <property type="molecule type" value="Genomic_DNA"/>
</dbReference>
<dbReference type="Pfam" id="PF00628">
    <property type="entry name" value="PHD"/>
    <property type="match status" value="1"/>
</dbReference>
<feature type="region of interest" description="Disordered" evidence="7">
    <location>
        <begin position="568"/>
        <end position="588"/>
    </location>
</feature>
<dbReference type="InterPro" id="IPR054292">
    <property type="entry name" value="DUF7028"/>
</dbReference>
<keyword evidence="5" id="KW-0539">Nucleus</keyword>
<feature type="compositionally biased region" description="Basic and acidic residues" evidence="7">
    <location>
        <begin position="382"/>
        <end position="399"/>
    </location>
</feature>
<feature type="region of interest" description="Disordered" evidence="7">
    <location>
        <begin position="265"/>
        <end position="399"/>
    </location>
</feature>
<evidence type="ECO:0000256" key="4">
    <source>
        <dbReference type="ARBA" id="ARBA00022833"/>
    </source>
</evidence>
<feature type="compositionally biased region" description="Basic and acidic residues" evidence="7">
    <location>
        <begin position="69"/>
        <end position="84"/>
    </location>
</feature>
<reference evidence="9" key="1">
    <citation type="journal article" date="2017" name="Gigascience">
        <title>The genome draft of coconut (Cocos nucifera).</title>
        <authorList>
            <person name="Xiao Y."/>
            <person name="Xu P."/>
            <person name="Fan H."/>
            <person name="Baudouin L."/>
            <person name="Xia W."/>
            <person name="Bocs S."/>
            <person name="Xu J."/>
            <person name="Li Q."/>
            <person name="Guo A."/>
            <person name="Zhou L."/>
            <person name="Li J."/>
            <person name="Wu Y."/>
            <person name="Ma Z."/>
            <person name="Armero A."/>
            <person name="Issali A.E."/>
            <person name="Liu N."/>
            <person name="Peng M."/>
            <person name="Yang Y."/>
        </authorList>
    </citation>
    <scope>NUCLEOTIDE SEQUENCE</scope>
    <source>
        <tissue evidence="9">Spear leaf of Hainan Tall coconut</tissue>
    </source>
</reference>
<dbReference type="CDD" id="cd15532">
    <property type="entry name" value="PHD2_CHD_II"/>
    <property type="match status" value="1"/>
</dbReference>
<dbReference type="GO" id="GO:0005634">
    <property type="term" value="C:nucleus"/>
    <property type="evidence" value="ECO:0007669"/>
    <property type="project" value="UniProtKB-SubCell"/>
</dbReference>
<keyword evidence="10" id="KW-1185">Reference proteome</keyword>
<dbReference type="InterPro" id="IPR011011">
    <property type="entry name" value="Znf_FYVE_PHD"/>
</dbReference>
<dbReference type="InterPro" id="IPR001965">
    <property type="entry name" value="Znf_PHD"/>
</dbReference>
<dbReference type="InterPro" id="IPR019787">
    <property type="entry name" value="Znf_PHD-finger"/>
</dbReference>
<feature type="region of interest" description="Disordered" evidence="7">
    <location>
        <begin position="426"/>
        <end position="455"/>
    </location>
</feature>